<sequence length="190" mass="21711">MRGYDVEIRYNPGCKQVFADTLSRAAVPTGDSEAHEELQEINMVLSVSEERYEEFHQETKADPELQAVLTMARPYWTFRDEVATADGLLFKGTRLIAPKVMRPEMLRQIHKGHLGIAKCRQRAREVLFWPGISVDVEQMVTNCSVCADFAKKQPTEPLRSTVPPSFPWQKIGTDLFEFHGEHYLLSVAKE</sequence>
<dbReference type="Gene3D" id="1.10.340.70">
    <property type="match status" value="1"/>
</dbReference>
<feature type="domain" description="Integrase zinc-binding" evidence="1">
    <location>
        <begin position="98"/>
        <end position="147"/>
    </location>
</feature>
<name>A0AAD9UT87_ACRCE</name>
<protein>
    <recommendedName>
        <fullName evidence="1">Integrase zinc-binding domain-containing protein</fullName>
    </recommendedName>
</protein>
<dbReference type="AlphaFoldDB" id="A0AAD9UT87"/>
<comment type="caution">
    <text evidence="2">The sequence shown here is derived from an EMBL/GenBank/DDBJ whole genome shotgun (WGS) entry which is preliminary data.</text>
</comment>
<dbReference type="EMBL" id="JARQWQ010000130">
    <property type="protein sequence ID" value="KAK2549169.1"/>
    <property type="molecule type" value="Genomic_DNA"/>
</dbReference>
<dbReference type="InterPro" id="IPR041588">
    <property type="entry name" value="Integrase_H2C2"/>
</dbReference>
<accession>A0AAD9UT87</accession>
<evidence type="ECO:0000259" key="1">
    <source>
        <dbReference type="Pfam" id="PF17921"/>
    </source>
</evidence>
<dbReference type="Pfam" id="PF17921">
    <property type="entry name" value="Integrase_H2C2"/>
    <property type="match status" value="1"/>
</dbReference>
<gene>
    <name evidence="2" type="ORF">P5673_030384</name>
</gene>
<evidence type="ECO:0000313" key="2">
    <source>
        <dbReference type="EMBL" id="KAK2549169.1"/>
    </source>
</evidence>
<dbReference type="PANTHER" id="PTHR37984:SF7">
    <property type="entry name" value="INTEGRASE CATALYTIC DOMAIN-CONTAINING PROTEIN"/>
    <property type="match status" value="1"/>
</dbReference>
<reference evidence="2" key="2">
    <citation type="journal article" date="2023" name="Science">
        <title>Genomic signatures of disease resistance in endangered staghorn corals.</title>
        <authorList>
            <person name="Vollmer S.V."/>
            <person name="Selwyn J.D."/>
            <person name="Despard B.A."/>
            <person name="Roesel C.L."/>
        </authorList>
    </citation>
    <scope>NUCLEOTIDE SEQUENCE</scope>
    <source>
        <strain evidence="2">K2</strain>
    </source>
</reference>
<organism evidence="2 3">
    <name type="scientific">Acropora cervicornis</name>
    <name type="common">Staghorn coral</name>
    <dbReference type="NCBI Taxonomy" id="6130"/>
    <lineage>
        <taxon>Eukaryota</taxon>
        <taxon>Metazoa</taxon>
        <taxon>Cnidaria</taxon>
        <taxon>Anthozoa</taxon>
        <taxon>Hexacorallia</taxon>
        <taxon>Scleractinia</taxon>
        <taxon>Astrocoeniina</taxon>
        <taxon>Acroporidae</taxon>
        <taxon>Acropora</taxon>
    </lineage>
</organism>
<dbReference type="InterPro" id="IPR050951">
    <property type="entry name" value="Retrovirus_Pol_polyprotein"/>
</dbReference>
<keyword evidence="3" id="KW-1185">Reference proteome</keyword>
<dbReference type="FunFam" id="1.10.340.70:FF:000003">
    <property type="entry name" value="Protein CBG25708"/>
    <property type="match status" value="1"/>
</dbReference>
<proteinExistence type="predicted"/>
<dbReference type="Proteomes" id="UP001249851">
    <property type="component" value="Unassembled WGS sequence"/>
</dbReference>
<evidence type="ECO:0000313" key="3">
    <source>
        <dbReference type="Proteomes" id="UP001249851"/>
    </source>
</evidence>
<dbReference type="PANTHER" id="PTHR37984">
    <property type="entry name" value="PROTEIN CBG26694"/>
    <property type="match status" value="1"/>
</dbReference>
<reference evidence="2" key="1">
    <citation type="journal article" date="2023" name="G3 (Bethesda)">
        <title>Whole genome assembly and annotation of the endangered Caribbean coral Acropora cervicornis.</title>
        <authorList>
            <person name="Selwyn J.D."/>
            <person name="Vollmer S.V."/>
        </authorList>
    </citation>
    <scope>NUCLEOTIDE SEQUENCE</scope>
    <source>
        <strain evidence="2">K2</strain>
    </source>
</reference>